<keyword evidence="11" id="KW-1185">Reference proteome</keyword>
<dbReference type="AlphaFoldDB" id="A0A9N8Q051"/>
<name>A0A9N8Q051_CHRIL</name>
<evidence type="ECO:0000256" key="1">
    <source>
        <dbReference type="ARBA" id="ARBA00004448"/>
    </source>
</evidence>
<evidence type="ECO:0000256" key="6">
    <source>
        <dbReference type="ARBA" id="ARBA00022989"/>
    </source>
</evidence>
<evidence type="ECO:0000256" key="8">
    <source>
        <dbReference type="ARBA" id="ARBA00023136"/>
    </source>
</evidence>
<keyword evidence="6" id="KW-1133">Transmembrane helix</keyword>
<keyword evidence="5 9" id="KW-0999">Mitochondrion inner membrane</keyword>
<evidence type="ECO:0000313" key="11">
    <source>
        <dbReference type="Proteomes" id="UP001154114"/>
    </source>
</evidence>
<reference evidence="10" key="1">
    <citation type="submission" date="2021-12" db="EMBL/GenBank/DDBJ databases">
        <authorList>
            <person name="King R."/>
        </authorList>
    </citation>
    <scope>NUCLEOTIDE SEQUENCE</scope>
</reference>
<comment type="similarity">
    <text evidence="2 9">Belongs to the mitochondrial pyruvate carrier (MPC) (TC 2.A.105) family.</text>
</comment>
<evidence type="ECO:0000256" key="3">
    <source>
        <dbReference type="ARBA" id="ARBA00022448"/>
    </source>
</evidence>
<evidence type="ECO:0000256" key="5">
    <source>
        <dbReference type="ARBA" id="ARBA00022792"/>
    </source>
</evidence>
<sequence length="424" mass="47242">MHAPHPTASSKPNQIIRPTHPRSSLIPTTGLWPASSLVTHFWGPFANWAIPLAAIADTQKSPEIISGKMTLALTLYSLMFMRFALRVKPRNLLLFACHFTNECAQITQGLRFIKYHYVDGDKYKVKIAAPNTHFWGPVANWGIPIAALADTQKDASFISGKMTLALTFYSMMFMRFAWKVQPRNMLLFACHFTNEIAQLTQGARFINYHYIGDKKKESETSAATKVDAASQVAPVAPSASYARAHRALGASVRPDAIEVGPMQLLLATTNLRAAVTPSGSDTAATWRSARKEKDGVHTHYRQFYHLSLDEIVIRQSEAGGPRQKLRRIPLDFPPDINFDQDIKLSIHQSTVSNWFESVVLGKKCASNWEWMNFVIWSLGQFLNLSTLMSADLILLASRATTNVRGTRGASQSLDSNNVSPFPLH</sequence>
<dbReference type="PANTHER" id="PTHR14154">
    <property type="entry name" value="UPF0041 BRAIN PROTEIN 44-RELATED"/>
    <property type="match status" value="1"/>
</dbReference>
<comment type="function">
    <text evidence="9">Mediates the uptake of pyruvate into mitochondria.</text>
</comment>
<dbReference type="Proteomes" id="UP001154114">
    <property type="component" value="Chromosome 12"/>
</dbReference>
<keyword evidence="7 9" id="KW-0496">Mitochondrion</keyword>
<organism evidence="10 11">
    <name type="scientific">Chrysodeixis includens</name>
    <name type="common">Soybean looper</name>
    <name type="synonym">Pseudoplusia includens</name>
    <dbReference type="NCBI Taxonomy" id="689277"/>
    <lineage>
        <taxon>Eukaryota</taxon>
        <taxon>Metazoa</taxon>
        <taxon>Ecdysozoa</taxon>
        <taxon>Arthropoda</taxon>
        <taxon>Hexapoda</taxon>
        <taxon>Insecta</taxon>
        <taxon>Pterygota</taxon>
        <taxon>Neoptera</taxon>
        <taxon>Endopterygota</taxon>
        <taxon>Lepidoptera</taxon>
        <taxon>Glossata</taxon>
        <taxon>Ditrysia</taxon>
        <taxon>Noctuoidea</taxon>
        <taxon>Noctuidae</taxon>
        <taxon>Plusiinae</taxon>
        <taxon>Chrysodeixis</taxon>
    </lineage>
</organism>
<keyword evidence="8" id="KW-0472">Membrane</keyword>
<protein>
    <recommendedName>
        <fullName evidence="9">Mitochondrial pyruvate carrier</fullName>
    </recommendedName>
</protein>
<comment type="subcellular location">
    <subcellularLocation>
        <location evidence="1 9">Mitochondrion inner membrane</location>
        <topology evidence="1 9">Multi-pass membrane protein</topology>
    </subcellularLocation>
</comment>
<dbReference type="InterPro" id="IPR005336">
    <property type="entry name" value="MPC"/>
</dbReference>
<dbReference type="EMBL" id="LR824015">
    <property type="protein sequence ID" value="CAD0200534.1"/>
    <property type="molecule type" value="Genomic_DNA"/>
</dbReference>
<evidence type="ECO:0000256" key="9">
    <source>
        <dbReference type="RuleBase" id="RU363100"/>
    </source>
</evidence>
<keyword evidence="3 9" id="KW-0813">Transport</keyword>
<keyword evidence="4" id="KW-0812">Transmembrane</keyword>
<gene>
    <name evidence="10" type="ORF">CINC_LOCUS2219</name>
</gene>
<evidence type="ECO:0000256" key="7">
    <source>
        <dbReference type="ARBA" id="ARBA00023128"/>
    </source>
</evidence>
<dbReference type="GO" id="GO:0006850">
    <property type="term" value="P:pyruvate import into mitochondria"/>
    <property type="evidence" value="ECO:0007669"/>
    <property type="project" value="InterPro"/>
</dbReference>
<dbReference type="OrthoDB" id="1697690at2759"/>
<evidence type="ECO:0000256" key="4">
    <source>
        <dbReference type="ARBA" id="ARBA00022692"/>
    </source>
</evidence>
<proteinExistence type="inferred from homology"/>
<evidence type="ECO:0000313" key="10">
    <source>
        <dbReference type="EMBL" id="CAD0200534.1"/>
    </source>
</evidence>
<evidence type="ECO:0000256" key="2">
    <source>
        <dbReference type="ARBA" id="ARBA00006416"/>
    </source>
</evidence>
<dbReference type="Pfam" id="PF03650">
    <property type="entry name" value="MPC"/>
    <property type="match status" value="2"/>
</dbReference>
<dbReference type="GO" id="GO:0005743">
    <property type="term" value="C:mitochondrial inner membrane"/>
    <property type="evidence" value="ECO:0007669"/>
    <property type="project" value="UniProtKB-SubCell"/>
</dbReference>
<accession>A0A9N8Q051</accession>